<proteinExistence type="predicted"/>
<feature type="region of interest" description="Disordered" evidence="5">
    <location>
        <begin position="24"/>
        <end position="50"/>
    </location>
</feature>
<dbReference type="InterPro" id="IPR013649">
    <property type="entry name" value="Integrin_alpha_Ig-like_1"/>
</dbReference>
<evidence type="ECO:0000313" key="7">
    <source>
        <dbReference type="EMBL" id="NXA43743.1"/>
    </source>
</evidence>
<keyword evidence="2" id="KW-0401">Integrin</keyword>
<accession>A0A7K7VQM7</accession>
<comment type="caution">
    <text evidence="7">The sequence shown here is derived from an EMBL/GenBank/DDBJ whole genome shotgun (WGS) entry which is preliminary data.</text>
</comment>
<dbReference type="Gene3D" id="2.60.40.1460">
    <property type="entry name" value="Integrin domains. Chain A, domain 2"/>
    <property type="match status" value="1"/>
</dbReference>
<dbReference type="SUPFAM" id="SSF69179">
    <property type="entry name" value="Integrin domains"/>
    <property type="match status" value="1"/>
</dbReference>
<feature type="non-terminal residue" evidence="7">
    <location>
        <position position="1"/>
    </location>
</feature>
<evidence type="ECO:0000256" key="5">
    <source>
        <dbReference type="SAM" id="MobiDB-lite"/>
    </source>
</evidence>
<feature type="domain" description="Integrin alpha first immunoglubulin-like" evidence="6">
    <location>
        <begin position="9"/>
        <end position="107"/>
    </location>
</feature>
<gene>
    <name evidence="7" type="primary">Itga7_1</name>
    <name evidence="7" type="ORF">EUDELE_R14963</name>
</gene>
<keyword evidence="3" id="KW-0472">Membrane</keyword>
<evidence type="ECO:0000256" key="4">
    <source>
        <dbReference type="ARBA" id="ARBA00023180"/>
    </source>
</evidence>
<feature type="non-terminal residue" evidence="7">
    <location>
        <position position="107"/>
    </location>
</feature>
<evidence type="ECO:0000256" key="2">
    <source>
        <dbReference type="ARBA" id="ARBA00023037"/>
    </source>
</evidence>
<dbReference type="GO" id="GO:0016020">
    <property type="term" value="C:membrane"/>
    <property type="evidence" value="ECO:0007669"/>
    <property type="project" value="UniProtKB-SubCell"/>
</dbReference>
<keyword evidence="4" id="KW-0325">Glycoprotein</keyword>
<comment type="subcellular location">
    <subcellularLocation>
        <location evidence="1">Membrane</location>
        <topology evidence="1">Single-pass type I membrane protein</topology>
    </subcellularLocation>
</comment>
<reference evidence="7 8" key="1">
    <citation type="submission" date="2019-09" db="EMBL/GenBank/DDBJ databases">
        <title>Bird 10,000 Genomes (B10K) Project - Family phase.</title>
        <authorList>
            <person name="Zhang G."/>
        </authorList>
    </citation>
    <scope>NUCLEOTIDE SEQUENCE [LARGE SCALE GENOMIC DNA]</scope>
    <source>
        <strain evidence="7">B10K-LSUMZ-16893</strain>
    </source>
</reference>
<sequence length="107" mass="11639">QRRLAPLPPPAALDFVLDVDTERRRRGQAPRAAFLRRGPADPEHQLSGTVELPRPGAAACTRATFRLQDGIRDKLRPVAVTLAYGIGRARARRQAAPPALPPLPPVL</sequence>
<dbReference type="AlphaFoldDB" id="A0A7K7VQM7"/>
<keyword evidence="8" id="KW-1185">Reference proteome</keyword>
<evidence type="ECO:0000313" key="8">
    <source>
        <dbReference type="Proteomes" id="UP000533954"/>
    </source>
</evidence>
<evidence type="ECO:0000256" key="1">
    <source>
        <dbReference type="ARBA" id="ARBA00004479"/>
    </source>
</evidence>
<evidence type="ECO:0000256" key="3">
    <source>
        <dbReference type="ARBA" id="ARBA00023136"/>
    </source>
</evidence>
<dbReference type="Proteomes" id="UP000533954">
    <property type="component" value="Unassembled WGS sequence"/>
</dbReference>
<dbReference type="GO" id="GO:0007229">
    <property type="term" value="P:integrin-mediated signaling pathway"/>
    <property type="evidence" value="ECO:0007669"/>
    <property type="project" value="UniProtKB-KW"/>
</dbReference>
<dbReference type="Pfam" id="PF08441">
    <property type="entry name" value="Integrin_A_Ig_1"/>
    <property type="match status" value="1"/>
</dbReference>
<dbReference type="InterPro" id="IPR032695">
    <property type="entry name" value="Integrin_dom_sf"/>
</dbReference>
<evidence type="ECO:0000259" key="6">
    <source>
        <dbReference type="Pfam" id="PF08441"/>
    </source>
</evidence>
<name>A0A7K7VQM7_EUDEL</name>
<dbReference type="OrthoDB" id="9393049at2759"/>
<dbReference type="EMBL" id="VZSX01000321">
    <property type="protein sequence ID" value="NXA43743.1"/>
    <property type="molecule type" value="Genomic_DNA"/>
</dbReference>
<protein>
    <submittedName>
        <fullName evidence="7">ITA7 protein</fullName>
    </submittedName>
</protein>
<organism evidence="7 8">
    <name type="scientific">Eudromia elegans</name>
    <name type="common">Elegant crested-tinamou</name>
    <dbReference type="NCBI Taxonomy" id="8805"/>
    <lineage>
        <taxon>Eukaryota</taxon>
        <taxon>Metazoa</taxon>
        <taxon>Chordata</taxon>
        <taxon>Craniata</taxon>
        <taxon>Vertebrata</taxon>
        <taxon>Euteleostomi</taxon>
        <taxon>Archelosauria</taxon>
        <taxon>Archosauria</taxon>
        <taxon>Dinosauria</taxon>
        <taxon>Saurischia</taxon>
        <taxon>Theropoda</taxon>
        <taxon>Coelurosauria</taxon>
        <taxon>Aves</taxon>
        <taxon>Palaeognathae</taxon>
        <taxon>Tinamiformes</taxon>
        <taxon>Tinamidae</taxon>
        <taxon>Eudromia</taxon>
    </lineage>
</organism>